<feature type="transmembrane region" description="Helical" evidence="5">
    <location>
        <begin position="30"/>
        <end position="52"/>
    </location>
</feature>
<protein>
    <recommendedName>
        <fullName evidence="6">ABC transporter TMD0 domain-containing protein</fullName>
    </recommendedName>
</protein>
<proteinExistence type="predicted"/>
<organism evidence="7 8">
    <name type="scientific">Araneus ventricosus</name>
    <name type="common">Orbweaver spider</name>
    <name type="synonym">Epeira ventricosa</name>
    <dbReference type="NCBI Taxonomy" id="182803"/>
    <lineage>
        <taxon>Eukaryota</taxon>
        <taxon>Metazoa</taxon>
        <taxon>Ecdysozoa</taxon>
        <taxon>Arthropoda</taxon>
        <taxon>Chelicerata</taxon>
        <taxon>Arachnida</taxon>
        <taxon>Araneae</taxon>
        <taxon>Araneomorphae</taxon>
        <taxon>Entelegynae</taxon>
        <taxon>Araneoidea</taxon>
        <taxon>Araneidae</taxon>
        <taxon>Araneus</taxon>
    </lineage>
</organism>
<accession>A0A4Y2CKW8</accession>
<feature type="domain" description="ABC transporter TMD0" evidence="6">
    <location>
        <begin position="20"/>
        <end position="157"/>
    </location>
</feature>
<feature type="transmembrane region" description="Helical" evidence="5">
    <location>
        <begin position="64"/>
        <end position="88"/>
    </location>
</feature>
<evidence type="ECO:0000313" key="8">
    <source>
        <dbReference type="Proteomes" id="UP000499080"/>
    </source>
</evidence>
<dbReference type="InterPro" id="IPR056227">
    <property type="entry name" value="TMD0_ABC"/>
</dbReference>
<evidence type="ECO:0000256" key="5">
    <source>
        <dbReference type="SAM" id="Phobius"/>
    </source>
</evidence>
<feature type="transmembrane region" description="Helical" evidence="5">
    <location>
        <begin position="133"/>
        <end position="157"/>
    </location>
</feature>
<dbReference type="Proteomes" id="UP000499080">
    <property type="component" value="Unassembled WGS sequence"/>
</dbReference>
<dbReference type="OrthoDB" id="6469492at2759"/>
<evidence type="ECO:0000313" key="7">
    <source>
        <dbReference type="EMBL" id="GBM04378.1"/>
    </source>
</evidence>
<evidence type="ECO:0000256" key="3">
    <source>
        <dbReference type="ARBA" id="ARBA00022679"/>
    </source>
</evidence>
<keyword evidence="5" id="KW-0472">Membrane</keyword>
<keyword evidence="4" id="KW-0949">S-adenosyl-L-methionine</keyword>
<keyword evidence="3" id="KW-0808">Transferase</keyword>
<dbReference type="PROSITE" id="PS00094">
    <property type="entry name" value="C5_MTASE_1"/>
    <property type="match status" value="1"/>
</dbReference>
<comment type="subcellular location">
    <subcellularLocation>
        <location evidence="1">Membrane</location>
        <topology evidence="1">Multi-pass membrane protein</topology>
    </subcellularLocation>
</comment>
<dbReference type="GO" id="GO:0032259">
    <property type="term" value="P:methylation"/>
    <property type="evidence" value="ECO:0007669"/>
    <property type="project" value="UniProtKB-KW"/>
</dbReference>
<evidence type="ECO:0000256" key="1">
    <source>
        <dbReference type="ARBA" id="ARBA00004141"/>
    </source>
</evidence>
<gene>
    <name evidence="7" type="ORF">AVEN_35565_1</name>
</gene>
<name>A0A4Y2CKW8_ARAVE</name>
<keyword evidence="5" id="KW-0812">Transmembrane</keyword>
<evidence type="ECO:0000256" key="4">
    <source>
        <dbReference type="ARBA" id="ARBA00022691"/>
    </source>
</evidence>
<dbReference type="InterPro" id="IPR018117">
    <property type="entry name" value="C5_DNA_meth_AS"/>
</dbReference>
<keyword evidence="5" id="KW-1133">Transmembrane helix</keyword>
<dbReference type="GO" id="GO:0008168">
    <property type="term" value="F:methyltransferase activity"/>
    <property type="evidence" value="ECO:0007669"/>
    <property type="project" value="UniProtKB-KW"/>
</dbReference>
<keyword evidence="2" id="KW-0489">Methyltransferase</keyword>
<feature type="transmembrane region" description="Helical" evidence="5">
    <location>
        <begin position="100"/>
        <end position="121"/>
    </location>
</feature>
<dbReference type="AlphaFoldDB" id="A0A4Y2CKW8"/>
<keyword evidence="8" id="KW-1185">Reference proteome</keyword>
<evidence type="ECO:0000256" key="2">
    <source>
        <dbReference type="ARBA" id="ARBA00022603"/>
    </source>
</evidence>
<dbReference type="EMBL" id="BGPR01000202">
    <property type="protein sequence ID" value="GBM04378.1"/>
    <property type="molecule type" value="Genomic_DNA"/>
</dbReference>
<feature type="transmembrane region" description="Helical" evidence="5">
    <location>
        <begin position="163"/>
        <end position="186"/>
    </location>
</feature>
<reference evidence="7 8" key="1">
    <citation type="journal article" date="2019" name="Sci. Rep.">
        <title>Orb-weaving spider Araneus ventricosus genome elucidates the spidroin gene catalogue.</title>
        <authorList>
            <person name="Kono N."/>
            <person name="Nakamura H."/>
            <person name="Ohtoshi R."/>
            <person name="Moran D.A.P."/>
            <person name="Shinohara A."/>
            <person name="Yoshida Y."/>
            <person name="Fujiwara M."/>
            <person name="Mori M."/>
            <person name="Tomita M."/>
            <person name="Arakawa K."/>
        </authorList>
    </citation>
    <scope>NUCLEOTIDE SEQUENCE [LARGE SCALE GENOMIC DNA]</scope>
</reference>
<sequence length="296" mass="33475">MDKFCGESFWDINKTWHTEVPDFTSCFQDIVLVTAPCSLFSILFFLSLWSLLSRSSLSPLPWTWLNITKSVLSLSLLLVSAVWCGILFHENVSYESVSPTALLSSSSKVITYILVMILMLVHKNRGVTTSTLLTIFWIVFSVCGIILHRSALLQYFILDAKPVSVILALEMMYYPLIYIQLLLSAFTDRKELESLKDGNVMEEVSFLSFVSYSWFNDKYDMETYRGISAGYILDCKNTGFSEKATKGYQKISRLALLSRNYFVHPCGHLLSSLLTPQFSVLATSGKCPGSLLPETY</sequence>
<dbReference type="Pfam" id="PF24357">
    <property type="entry name" value="TMD0_ABC"/>
    <property type="match status" value="1"/>
</dbReference>
<comment type="caution">
    <text evidence="7">The sequence shown here is derived from an EMBL/GenBank/DDBJ whole genome shotgun (WGS) entry which is preliminary data.</text>
</comment>
<dbReference type="GO" id="GO:0016020">
    <property type="term" value="C:membrane"/>
    <property type="evidence" value="ECO:0007669"/>
    <property type="project" value="UniProtKB-SubCell"/>
</dbReference>
<evidence type="ECO:0000259" key="6">
    <source>
        <dbReference type="Pfam" id="PF24357"/>
    </source>
</evidence>